<feature type="domain" description="NB-ARC" evidence="6">
    <location>
        <begin position="149"/>
        <end position="310"/>
    </location>
</feature>
<feature type="region of interest" description="Disordered" evidence="5">
    <location>
        <begin position="1121"/>
        <end position="1140"/>
    </location>
</feature>
<evidence type="ECO:0000256" key="3">
    <source>
        <dbReference type="ARBA" id="ARBA00022821"/>
    </source>
</evidence>
<dbReference type="GO" id="GO:0005524">
    <property type="term" value="F:ATP binding"/>
    <property type="evidence" value="ECO:0007669"/>
    <property type="project" value="UniProtKB-KW"/>
</dbReference>
<dbReference type="GO" id="GO:0006952">
    <property type="term" value="P:defense response"/>
    <property type="evidence" value="ECO:0007669"/>
    <property type="project" value="UniProtKB-KW"/>
</dbReference>
<keyword evidence="4" id="KW-0067">ATP-binding</keyword>
<dbReference type="Proteomes" id="UP000002051">
    <property type="component" value="Chromosome 3"/>
</dbReference>
<dbReference type="InterPro" id="IPR057135">
    <property type="entry name" value="At4g27190-like_LRR"/>
</dbReference>
<proteinExistence type="inferred from homology"/>
<dbReference type="InterPro" id="IPR032675">
    <property type="entry name" value="LRR_dom_sf"/>
</dbReference>
<dbReference type="InterPro" id="IPR050905">
    <property type="entry name" value="Plant_NBS-LRR"/>
</dbReference>
<dbReference type="AlphaFoldDB" id="A0A072V8F7"/>
<dbReference type="InterPro" id="IPR027417">
    <property type="entry name" value="P-loop_NTPase"/>
</dbReference>
<dbReference type="EnsemblPlants" id="KEH34455">
    <property type="protein sequence ID" value="KEH34455"/>
    <property type="gene ID" value="MTR_3g466710"/>
</dbReference>
<organism evidence="8 10">
    <name type="scientific">Medicago truncatula</name>
    <name type="common">Barrel medic</name>
    <name type="synonym">Medicago tribuloides</name>
    <dbReference type="NCBI Taxonomy" id="3880"/>
    <lineage>
        <taxon>Eukaryota</taxon>
        <taxon>Viridiplantae</taxon>
        <taxon>Streptophyta</taxon>
        <taxon>Embryophyta</taxon>
        <taxon>Tracheophyta</taxon>
        <taxon>Spermatophyta</taxon>
        <taxon>Magnoliopsida</taxon>
        <taxon>eudicotyledons</taxon>
        <taxon>Gunneridae</taxon>
        <taxon>Pentapetalae</taxon>
        <taxon>rosids</taxon>
        <taxon>fabids</taxon>
        <taxon>Fabales</taxon>
        <taxon>Fabaceae</taxon>
        <taxon>Papilionoideae</taxon>
        <taxon>50 kb inversion clade</taxon>
        <taxon>NPAAA clade</taxon>
        <taxon>Hologalegina</taxon>
        <taxon>IRL clade</taxon>
        <taxon>Trifolieae</taxon>
        <taxon>Medicago</taxon>
    </lineage>
</organism>
<gene>
    <name evidence="8" type="ordered locus">MTR_3g466710</name>
</gene>
<dbReference type="Pfam" id="PF00931">
    <property type="entry name" value="NB-ARC"/>
    <property type="match status" value="1"/>
</dbReference>
<dbReference type="SUPFAM" id="SSF52540">
    <property type="entry name" value="P-loop containing nucleoside triphosphate hydrolases"/>
    <property type="match status" value="1"/>
</dbReference>
<evidence type="ECO:0000256" key="4">
    <source>
        <dbReference type="ARBA" id="ARBA00022840"/>
    </source>
</evidence>
<dbReference type="EMBL" id="CM001219">
    <property type="protein sequence ID" value="KEH34455.1"/>
    <property type="molecule type" value="Genomic_DNA"/>
</dbReference>
<dbReference type="SUPFAM" id="SSF52058">
    <property type="entry name" value="L domain-like"/>
    <property type="match status" value="1"/>
</dbReference>
<dbReference type="HOGENOM" id="CLU_000427_3_2_1"/>
<name>A0A072V8F7_MEDTR</name>
<dbReference type="Gene3D" id="3.40.50.300">
    <property type="entry name" value="P-loop containing nucleotide triphosphate hydrolases"/>
    <property type="match status" value="1"/>
</dbReference>
<sequence>MASVLTSELAKADVVKLIDGPRYMCCFMRIVKDFEEAKCRLKIERENVIDRLNAATRRGDDVQDNALIWAKEAEKLIQEDTKIKQNCLFGFCPPIMWRYKRGKELRNKKERIKRLIETGKELSIAPLARRPDVELHSSRHYIHFKSRESKYKELLDALKDEDSYITGLYGMGGTGKTTLAIEVGNAVKESKQFARVIATTVSPSVNIRKIQNDIAECLGLKLDDFNELDRPRKLRSRLTNGEKILLILDDVCGDINFHEIGIPDIYSHKGCRILVTTCIFLVCKRLRCSKTIQLDFLSEEEAWIMFQRWAGLSEISNQSLLDKGRKITNECRGLPIAIATIASRLMGEQRLEVWDVALKELLMQNGDTAFEIYKILKLRYDTMKNEKAKRLFLLCSVFQEDENIPIEMVTRLGIGAGLFGEDYGSYEDGRIQAVYTKEKLLDSCLLLEANHNKVKMPYFGRDAAQRIADNKIQTVKLDGKNQKKIDEKEKNIKYLFCEGKIMDVFSYNFDGSKLEILIVTVYKDEDCRDVKNEVPNSFFENNNDLRVFHLLYDHYRRLSLSLPRSIESLKNIRSLLFTLVDLGNISTLANLQSLETLDLKDCKIDELPHGIAELEKFRLLNLECCIIERNDPFEVIERCSLLEELYFTGSFNASCREITFPKLQRFCIDEHRRSVNDSSSKYVSVLEKDEVFLSETTLRYCLQEAEVLRLRSFEREWRNLIPEIVSMDQGMNYTVELSLSCISQLQHLIDTNGIGFQVPNVFFSNLVVLKLDGMENLEELFNGPVSSESLMYLEKVSIKDCKHLKSLFKCQRNLYNLKIIKLQNCPMLVSVFQPLTSQSLVSLEKLKIANCEGLENIVTYEKREKESRVEIDVDNDKKSGGSIFSKLKVIAIEECPRLEYIFPFLSAQRHPVLETIRIRRCDKLKYIIGQDQYNISYRLLIWEYVPCLPIQSYSLCNVKEINLSHFLAIKSVFILSITPRMLLETLTIKNCDELKNIIIDINHDSGGHSWGKVFPKLKRIYVEDCIKFEYIIGYYDGENQSHNEIHLHLPALKYISLCNLPGLVAMCTKQYRTTFPPLVELEHNRCSHAAIKSFHGFIIHPSLESMDTIKKKNDASNVFAKKKQPPHKEKQEHKETLPQKSILSREMNQVYIKIRTNPTPTQKHPKKRPVPIKLLVPTNSWFHHQDFCSH</sequence>
<dbReference type="Gene3D" id="3.80.10.10">
    <property type="entry name" value="Ribonuclease Inhibitor"/>
    <property type="match status" value="2"/>
</dbReference>
<dbReference type="Pfam" id="PF23247">
    <property type="entry name" value="LRR_RPS2"/>
    <property type="match status" value="1"/>
</dbReference>
<dbReference type="GO" id="GO:0043531">
    <property type="term" value="F:ADP binding"/>
    <property type="evidence" value="ECO:0007669"/>
    <property type="project" value="InterPro"/>
</dbReference>
<reference evidence="8 10" key="1">
    <citation type="journal article" date="2011" name="Nature">
        <title>The Medicago genome provides insight into the evolution of rhizobial symbioses.</title>
        <authorList>
            <person name="Young N.D."/>
            <person name="Debelle F."/>
            <person name="Oldroyd G.E."/>
            <person name="Geurts R."/>
            <person name="Cannon S.B."/>
            <person name="Udvardi M.K."/>
            <person name="Benedito V.A."/>
            <person name="Mayer K.F."/>
            <person name="Gouzy J."/>
            <person name="Schoof H."/>
            <person name="Van de Peer Y."/>
            <person name="Proost S."/>
            <person name="Cook D.R."/>
            <person name="Meyers B.C."/>
            <person name="Spannagl M."/>
            <person name="Cheung F."/>
            <person name="De Mita S."/>
            <person name="Krishnakumar V."/>
            <person name="Gundlach H."/>
            <person name="Zhou S."/>
            <person name="Mudge J."/>
            <person name="Bharti A.K."/>
            <person name="Murray J.D."/>
            <person name="Naoumkina M.A."/>
            <person name="Rosen B."/>
            <person name="Silverstein K.A."/>
            <person name="Tang H."/>
            <person name="Rombauts S."/>
            <person name="Zhao P.X."/>
            <person name="Zhou P."/>
            <person name="Barbe V."/>
            <person name="Bardou P."/>
            <person name="Bechner M."/>
            <person name="Bellec A."/>
            <person name="Berger A."/>
            <person name="Berges H."/>
            <person name="Bidwell S."/>
            <person name="Bisseling T."/>
            <person name="Choisne N."/>
            <person name="Couloux A."/>
            <person name="Denny R."/>
            <person name="Deshpande S."/>
            <person name="Dai X."/>
            <person name="Doyle J.J."/>
            <person name="Dudez A.M."/>
            <person name="Farmer A.D."/>
            <person name="Fouteau S."/>
            <person name="Franken C."/>
            <person name="Gibelin C."/>
            <person name="Gish J."/>
            <person name="Goldstein S."/>
            <person name="Gonzalez A.J."/>
            <person name="Green P.J."/>
            <person name="Hallab A."/>
            <person name="Hartog M."/>
            <person name="Hua A."/>
            <person name="Humphray S.J."/>
            <person name="Jeong D.H."/>
            <person name="Jing Y."/>
            <person name="Jocker A."/>
            <person name="Kenton S.M."/>
            <person name="Kim D.J."/>
            <person name="Klee K."/>
            <person name="Lai H."/>
            <person name="Lang C."/>
            <person name="Lin S."/>
            <person name="Macmil S.L."/>
            <person name="Magdelenat G."/>
            <person name="Matthews L."/>
            <person name="McCorrison J."/>
            <person name="Monaghan E.L."/>
            <person name="Mun J.H."/>
            <person name="Najar F.Z."/>
            <person name="Nicholson C."/>
            <person name="Noirot C."/>
            <person name="O'Bleness M."/>
            <person name="Paule C.R."/>
            <person name="Poulain J."/>
            <person name="Prion F."/>
            <person name="Qin B."/>
            <person name="Qu C."/>
            <person name="Retzel E.F."/>
            <person name="Riddle C."/>
            <person name="Sallet E."/>
            <person name="Samain S."/>
            <person name="Samson N."/>
            <person name="Sanders I."/>
            <person name="Saurat O."/>
            <person name="Scarpelli C."/>
            <person name="Schiex T."/>
            <person name="Segurens B."/>
            <person name="Severin A.J."/>
            <person name="Sherrier D.J."/>
            <person name="Shi R."/>
            <person name="Sims S."/>
            <person name="Singer S.R."/>
            <person name="Sinharoy S."/>
            <person name="Sterck L."/>
            <person name="Viollet A."/>
            <person name="Wang B.B."/>
            <person name="Wang K."/>
            <person name="Wang M."/>
            <person name="Wang X."/>
            <person name="Warfsmann J."/>
            <person name="Weissenbach J."/>
            <person name="White D.D."/>
            <person name="White J.D."/>
            <person name="Wiley G.B."/>
            <person name="Wincker P."/>
            <person name="Xing Y."/>
            <person name="Yang L."/>
            <person name="Yao Z."/>
            <person name="Ying F."/>
            <person name="Zhai J."/>
            <person name="Zhou L."/>
            <person name="Zuber A."/>
            <person name="Denarie J."/>
            <person name="Dixon R.A."/>
            <person name="May G.D."/>
            <person name="Schwartz D.C."/>
            <person name="Rogers J."/>
            <person name="Quetier F."/>
            <person name="Town C.D."/>
            <person name="Roe B.A."/>
        </authorList>
    </citation>
    <scope>NUCLEOTIDE SEQUENCE [LARGE SCALE GENOMIC DNA]</scope>
    <source>
        <strain evidence="8">A17</strain>
        <strain evidence="9 10">cv. Jemalong A17</strain>
    </source>
</reference>
<keyword evidence="10" id="KW-1185">Reference proteome</keyword>
<dbReference type="Gene3D" id="1.10.8.430">
    <property type="entry name" value="Helical domain of apoptotic protease-activating factors"/>
    <property type="match status" value="1"/>
</dbReference>
<dbReference type="PANTHER" id="PTHR33463:SF105">
    <property type="entry name" value="AND NB-ARC DOMAIN DISEASE RESISTANCE PROTEIN, PUTATIVE-RELATED"/>
    <property type="match status" value="1"/>
</dbReference>
<evidence type="ECO:0000256" key="2">
    <source>
        <dbReference type="ARBA" id="ARBA00022741"/>
    </source>
</evidence>
<evidence type="ECO:0000259" key="7">
    <source>
        <dbReference type="Pfam" id="PF23247"/>
    </source>
</evidence>
<feature type="domain" description="Disease resistance protein At4g27190-like leucine-rich repeats" evidence="7">
    <location>
        <begin position="761"/>
        <end position="825"/>
    </location>
</feature>
<reference evidence="9" key="3">
    <citation type="submission" date="2015-04" db="UniProtKB">
        <authorList>
            <consortium name="EnsemblPlants"/>
        </authorList>
    </citation>
    <scope>IDENTIFICATION</scope>
    <source>
        <strain evidence="9">cv. Jemalong A17</strain>
    </source>
</reference>
<evidence type="ECO:0000313" key="9">
    <source>
        <dbReference type="EnsemblPlants" id="KEH34455"/>
    </source>
</evidence>
<evidence type="ECO:0000256" key="1">
    <source>
        <dbReference type="ARBA" id="ARBA00008894"/>
    </source>
</evidence>
<dbReference type="InterPro" id="IPR042197">
    <property type="entry name" value="Apaf_helical"/>
</dbReference>
<evidence type="ECO:0000313" key="8">
    <source>
        <dbReference type="EMBL" id="KEH34455.1"/>
    </source>
</evidence>
<dbReference type="PRINTS" id="PR00364">
    <property type="entry name" value="DISEASERSIST"/>
</dbReference>
<comment type="similarity">
    <text evidence="1">Belongs to the disease resistance NB-LRR family.</text>
</comment>
<feature type="compositionally biased region" description="Basic and acidic residues" evidence="5">
    <location>
        <begin position="1126"/>
        <end position="1137"/>
    </location>
</feature>
<dbReference type="PANTHER" id="PTHR33463">
    <property type="entry name" value="NB-ARC DOMAIN-CONTAINING PROTEIN-RELATED"/>
    <property type="match status" value="1"/>
</dbReference>
<keyword evidence="2" id="KW-0547">Nucleotide-binding</keyword>
<dbReference type="InterPro" id="IPR002182">
    <property type="entry name" value="NB-ARC"/>
</dbReference>
<keyword evidence="3" id="KW-0611">Plant defense</keyword>
<accession>A0A072V8F7</accession>
<evidence type="ECO:0000259" key="6">
    <source>
        <dbReference type="Pfam" id="PF00931"/>
    </source>
</evidence>
<protein>
    <submittedName>
        <fullName evidence="8">NB-ARC domain disease resistance protein</fullName>
    </submittedName>
</protein>
<evidence type="ECO:0000313" key="10">
    <source>
        <dbReference type="Proteomes" id="UP000002051"/>
    </source>
</evidence>
<reference evidence="8 10" key="2">
    <citation type="journal article" date="2014" name="BMC Genomics">
        <title>An improved genome release (version Mt4.0) for the model legume Medicago truncatula.</title>
        <authorList>
            <person name="Tang H."/>
            <person name="Krishnakumar V."/>
            <person name="Bidwell S."/>
            <person name="Rosen B."/>
            <person name="Chan A."/>
            <person name="Zhou S."/>
            <person name="Gentzbittel L."/>
            <person name="Childs K.L."/>
            <person name="Yandell M."/>
            <person name="Gundlach H."/>
            <person name="Mayer K.F."/>
            <person name="Schwartz D.C."/>
            <person name="Town C.D."/>
        </authorList>
    </citation>
    <scope>GENOME REANNOTATION</scope>
    <source>
        <strain evidence="8">A17</strain>
        <strain evidence="9 10">cv. Jemalong A17</strain>
    </source>
</reference>
<evidence type="ECO:0000256" key="5">
    <source>
        <dbReference type="SAM" id="MobiDB-lite"/>
    </source>
</evidence>